<organism evidence="1">
    <name type="scientific">Rhizophora mucronata</name>
    <name type="common">Asiatic mangrove</name>
    <dbReference type="NCBI Taxonomy" id="61149"/>
    <lineage>
        <taxon>Eukaryota</taxon>
        <taxon>Viridiplantae</taxon>
        <taxon>Streptophyta</taxon>
        <taxon>Embryophyta</taxon>
        <taxon>Tracheophyta</taxon>
        <taxon>Spermatophyta</taxon>
        <taxon>Magnoliopsida</taxon>
        <taxon>eudicotyledons</taxon>
        <taxon>Gunneridae</taxon>
        <taxon>Pentapetalae</taxon>
        <taxon>rosids</taxon>
        <taxon>fabids</taxon>
        <taxon>Malpighiales</taxon>
        <taxon>Rhizophoraceae</taxon>
        <taxon>Rhizophora</taxon>
    </lineage>
</organism>
<reference evidence="1" key="1">
    <citation type="submission" date="2018-02" db="EMBL/GenBank/DDBJ databases">
        <title>Rhizophora mucronata_Transcriptome.</title>
        <authorList>
            <person name="Meera S.P."/>
            <person name="Sreeshan A."/>
            <person name="Augustine A."/>
        </authorList>
    </citation>
    <scope>NUCLEOTIDE SEQUENCE</scope>
    <source>
        <tissue evidence="1">Leaf</tissue>
    </source>
</reference>
<accession>A0A2P2LBM2</accession>
<evidence type="ECO:0000313" key="1">
    <source>
        <dbReference type="EMBL" id="MBX15352.1"/>
    </source>
</evidence>
<dbReference type="AlphaFoldDB" id="A0A2P2LBM2"/>
<sequence>MVKLVFSLDPHKIHHAILSSLAAIWHKVYSKWVKPNAAAGQKARHFSHAVADVILMLGGLAEF</sequence>
<dbReference type="EMBL" id="GGEC01034868">
    <property type="protein sequence ID" value="MBX15352.1"/>
    <property type="molecule type" value="Transcribed_RNA"/>
</dbReference>
<protein>
    <submittedName>
        <fullName evidence="1">Uncharacterized protein</fullName>
    </submittedName>
</protein>
<proteinExistence type="predicted"/>
<name>A0A2P2LBM2_RHIMU</name>